<evidence type="ECO:0000313" key="7">
    <source>
        <dbReference type="Proteomes" id="UP000199701"/>
    </source>
</evidence>
<dbReference type="PANTHER" id="PTHR23044">
    <property type="entry name" value="3'-5' EXONUCLEASE ERI1-RELATED"/>
    <property type="match status" value="1"/>
</dbReference>
<dbReference type="Pfam" id="PF00929">
    <property type="entry name" value="RNase_T"/>
    <property type="match status" value="1"/>
</dbReference>
<dbReference type="InterPro" id="IPR012337">
    <property type="entry name" value="RNaseH-like_sf"/>
</dbReference>
<keyword evidence="7" id="KW-1185">Reference proteome</keyword>
<dbReference type="GO" id="GO:0000175">
    <property type="term" value="F:3'-5'-RNA exonuclease activity"/>
    <property type="evidence" value="ECO:0007669"/>
    <property type="project" value="InterPro"/>
</dbReference>
<dbReference type="CDD" id="cd06133">
    <property type="entry name" value="ERI-1_3'hExo_like"/>
    <property type="match status" value="1"/>
</dbReference>
<sequence length="318" mass="38064">MNYIVVDLEWNQSPHGKKYEIKEIPFEIIEIGAVKLDQERNIISEFERVVKPQLYKELHFKTQEIITIEMEELQRGDKFFDVVNDFLKWCGEDYIFCTWGSTDLIELQRNMHFYKVDIPYETPLKFYDIQKFFSILYQDGKSRTALQTAAEYLSIIDGEFHRAINDARYTAKIIQCIDFERASKNYSIDYYTIPYKRSNEIFINYETYHKYISRGFRQKESLMSDKEVLSSRCYLCGKECESIVPWFSTNTKIYFGLFNCEEHGYMKGKIRAKYADNGKYFAVKILKLTDENGAKQIYDRQETTREKRKLKRHKDEES</sequence>
<dbReference type="OrthoDB" id="159416at2"/>
<name>A0A1I0QRN4_9FIRM</name>
<keyword evidence="2" id="KW-0378">Hydrolase</keyword>
<evidence type="ECO:0000256" key="3">
    <source>
        <dbReference type="ARBA" id="ARBA00022839"/>
    </source>
</evidence>
<accession>A0A1I0QRN4</accession>
<dbReference type="Gene3D" id="3.30.420.10">
    <property type="entry name" value="Ribonuclease H-like superfamily/Ribonuclease H"/>
    <property type="match status" value="1"/>
</dbReference>
<dbReference type="SMART" id="SM00479">
    <property type="entry name" value="EXOIII"/>
    <property type="match status" value="1"/>
</dbReference>
<dbReference type="STRING" id="99656.SAMN05421659_10937"/>
<dbReference type="InterPro" id="IPR013520">
    <property type="entry name" value="Ribonucl_H"/>
</dbReference>
<feature type="region of interest" description="Disordered" evidence="4">
    <location>
        <begin position="299"/>
        <end position="318"/>
    </location>
</feature>
<dbReference type="InterPro" id="IPR036397">
    <property type="entry name" value="RNaseH_sf"/>
</dbReference>
<evidence type="ECO:0000256" key="2">
    <source>
        <dbReference type="ARBA" id="ARBA00022801"/>
    </source>
</evidence>
<dbReference type="InterPro" id="IPR051274">
    <property type="entry name" value="3-5_Exoribonuclease"/>
</dbReference>
<gene>
    <name evidence="6" type="ORF">SAMN05421659_10937</name>
</gene>
<organism evidence="6 7">
    <name type="scientific">[Clostridium] fimetarium</name>
    <dbReference type="NCBI Taxonomy" id="99656"/>
    <lineage>
        <taxon>Bacteria</taxon>
        <taxon>Bacillati</taxon>
        <taxon>Bacillota</taxon>
        <taxon>Clostridia</taxon>
        <taxon>Lachnospirales</taxon>
        <taxon>Lachnospiraceae</taxon>
    </lineage>
</organism>
<reference evidence="6 7" key="1">
    <citation type="submission" date="2016-10" db="EMBL/GenBank/DDBJ databases">
        <authorList>
            <person name="de Groot N.N."/>
        </authorList>
    </citation>
    <scope>NUCLEOTIDE SEQUENCE [LARGE SCALE GENOMIC DNA]</scope>
    <source>
        <strain evidence="6 7">DSM 9179</strain>
    </source>
</reference>
<feature type="domain" description="Exonuclease" evidence="5">
    <location>
        <begin position="2"/>
        <end position="183"/>
    </location>
</feature>
<keyword evidence="1" id="KW-0540">Nuclease</keyword>
<protein>
    <submittedName>
        <fullName evidence="6">Inhibitor of the KinA pathway to sporulation, predicted exonuclease</fullName>
    </submittedName>
</protein>
<evidence type="ECO:0000259" key="5">
    <source>
        <dbReference type="SMART" id="SM00479"/>
    </source>
</evidence>
<evidence type="ECO:0000256" key="4">
    <source>
        <dbReference type="SAM" id="MobiDB-lite"/>
    </source>
</evidence>
<dbReference type="RefSeq" id="WP_092454334.1">
    <property type="nucleotide sequence ID" value="NZ_FOJI01000009.1"/>
</dbReference>
<dbReference type="PANTHER" id="PTHR23044:SF61">
    <property type="entry name" value="3'-5' EXORIBONUCLEASE 1-RELATED"/>
    <property type="match status" value="1"/>
</dbReference>
<proteinExistence type="predicted"/>
<dbReference type="SUPFAM" id="SSF53098">
    <property type="entry name" value="Ribonuclease H-like"/>
    <property type="match status" value="1"/>
</dbReference>
<dbReference type="AlphaFoldDB" id="A0A1I0QRN4"/>
<dbReference type="EMBL" id="FOJI01000009">
    <property type="protein sequence ID" value="SEW30245.1"/>
    <property type="molecule type" value="Genomic_DNA"/>
</dbReference>
<keyword evidence="3 6" id="KW-0269">Exonuclease</keyword>
<dbReference type="Proteomes" id="UP000199701">
    <property type="component" value="Unassembled WGS sequence"/>
</dbReference>
<dbReference type="InterPro" id="IPR047201">
    <property type="entry name" value="ERI-1_3'hExo-like"/>
</dbReference>
<evidence type="ECO:0000313" key="6">
    <source>
        <dbReference type="EMBL" id="SEW30245.1"/>
    </source>
</evidence>
<dbReference type="GO" id="GO:0003676">
    <property type="term" value="F:nucleic acid binding"/>
    <property type="evidence" value="ECO:0007669"/>
    <property type="project" value="InterPro"/>
</dbReference>
<evidence type="ECO:0000256" key="1">
    <source>
        <dbReference type="ARBA" id="ARBA00022722"/>
    </source>
</evidence>